<comment type="subcellular location">
    <subcellularLocation>
        <location evidence="2 9">Cytoplasm</location>
    </subcellularLocation>
</comment>
<dbReference type="STRING" id="178339.BH719_01890"/>
<dbReference type="InterPro" id="IPR011060">
    <property type="entry name" value="RibuloseP-bd_barrel"/>
</dbReference>
<protein>
    <recommendedName>
        <fullName evidence="9">1-(5-phosphoribosyl)-5-[(5-phosphoribosylamino)methylideneamino] imidazole-4-carboxamide isomerase</fullName>
        <ecNumber evidence="9">5.3.1.16</ecNumber>
    </recommendedName>
    <alternativeName>
        <fullName evidence="9">Phosphoribosylformimino-5-aminoimidazole carboxamide ribotide isomerase</fullName>
    </alternativeName>
</protein>
<evidence type="ECO:0000256" key="7">
    <source>
        <dbReference type="ARBA" id="ARBA00023102"/>
    </source>
</evidence>
<keyword evidence="5 9" id="KW-0963">Cytoplasm</keyword>
<keyword evidence="8 9" id="KW-0413">Isomerase</keyword>
<evidence type="ECO:0000313" key="12">
    <source>
        <dbReference type="Proteomes" id="UP000095214"/>
    </source>
</evidence>
<dbReference type="AlphaFoldDB" id="A0A1D8B0Y9"/>
<dbReference type="GO" id="GO:0000162">
    <property type="term" value="P:L-tryptophan biosynthetic process"/>
    <property type="evidence" value="ECO:0007669"/>
    <property type="project" value="TreeGrafter"/>
</dbReference>
<comment type="similarity">
    <text evidence="4 9 10">Belongs to the HisA/HisF family.</text>
</comment>
<dbReference type="PANTHER" id="PTHR43090:SF2">
    <property type="entry name" value="1-(5-PHOSPHORIBOSYL)-5-[(5-PHOSPHORIBOSYLAMINO)METHYLIDENEAMINO] IMIDAZOLE-4-CARBOXAMIDE ISOMERASE"/>
    <property type="match status" value="1"/>
</dbReference>
<name>A0A1D8B0Y9_9ACTO</name>
<evidence type="ECO:0000256" key="1">
    <source>
        <dbReference type="ARBA" id="ARBA00000901"/>
    </source>
</evidence>
<evidence type="ECO:0000256" key="5">
    <source>
        <dbReference type="ARBA" id="ARBA00022490"/>
    </source>
</evidence>
<dbReference type="Gene3D" id="3.20.20.70">
    <property type="entry name" value="Aldolase class I"/>
    <property type="match status" value="1"/>
</dbReference>
<evidence type="ECO:0000313" key="11">
    <source>
        <dbReference type="EMBL" id="AOS46774.1"/>
    </source>
</evidence>
<comment type="pathway">
    <text evidence="3 9">Amino-acid biosynthesis; L-histidine biosynthesis; L-histidine from 5-phospho-alpha-D-ribose 1-diphosphate: step 4/9.</text>
</comment>
<dbReference type="KEGG" id="phon:BH719_01890"/>
<sequence length="249" mass="25699">MVQEEEVSARGFTVLPAVDVTGGAAVRLSRGVVDSGASWGPPAQVVRAFAGAGAAWVHLVDLDRAYGRGDNDSVIRETIRGAGVEVELSGGVRDAQSLRNALEMGPARVNIATQALADMDFVCGAVRDLGPRAAVCLDVEGERLRARGGGRGGGLWEAIDALNRAGARLLVVTDVHRDGMMAGSNIELLQRVSGATDAGILASGGVDSLDDLRALAAVDGVEGAIVGKALYEGAFTLEEALEAVREARQ</sequence>
<dbReference type="RefSeq" id="WP_050790607.1">
    <property type="nucleotide sequence ID" value="NZ_CP017298.1"/>
</dbReference>
<evidence type="ECO:0000256" key="6">
    <source>
        <dbReference type="ARBA" id="ARBA00022605"/>
    </source>
</evidence>
<dbReference type="HAMAP" id="MF_01014">
    <property type="entry name" value="HisA"/>
    <property type="match status" value="1"/>
</dbReference>
<dbReference type="InterPro" id="IPR044524">
    <property type="entry name" value="Isoase_HisA-like"/>
</dbReference>
<evidence type="ECO:0000256" key="9">
    <source>
        <dbReference type="HAMAP-Rule" id="MF_01014"/>
    </source>
</evidence>
<dbReference type="GO" id="GO:0005737">
    <property type="term" value="C:cytoplasm"/>
    <property type="evidence" value="ECO:0007669"/>
    <property type="project" value="UniProtKB-SubCell"/>
</dbReference>
<keyword evidence="12" id="KW-1185">Reference proteome</keyword>
<evidence type="ECO:0000256" key="4">
    <source>
        <dbReference type="ARBA" id="ARBA00009667"/>
    </source>
</evidence>
<evidence type="ECO:0000256" key="2">
    <source>
        <dbReference type="ARBA" id="ARBA00004496"/>
    </source>
</evidence>
<dbReference type="Proteomes" id="UP000095214">
    <property type="component" value="Chromosome"/>
</dbReference>
<dbReference type="UniPathway" id="UPA00031">
    <property type="reaction ID" value="UER00009"/>
</dbReference>
<reference evidence="11 12" key="1">
    <citation type="submission" date="2016-09" db="EMBL/GenBank/DDBJ databases">
        <title>Complete genome sequence of Actinomyces hongkongensis HKU8.</title>
        <authorList>
            <person name="Gao Y.-X."/>
            <person name="Zhou Y.-Y."/>
            <person name="Xie Y."/>
            <person name="Wang M."/>
            <person name="Wang S.-J."/>
            <person name="Shen S.-G."/>
        </authorList>
    </citation>
    <scope>NUCLEOTIDE SEQUENCE [LARGE SCALE GENOMIC DNA]</scope>
    <source>
        <strain evidence="11 12">HKU8</strain>
    </source>
</reference>
<dbReference type="InterPro" id="IPR023016">
    <property type="entry name" value="HisA/PriA"/>
</dbReference>
<dbReference type="FunFam" id="3.20.20.70:FF:000009">
    <property type="entry name" value="1-(5-phosphoribosyl)-5-[(5-phosphoribosylamino)methylideneamino] imidazole-4-carboxamide isomerase"/>
    <property type="match status" value="1"/>
</dbReference>
<gene>
    <name evidence="9" type="primary">hisA</name>
    <name evidence="11" type="ORF">BH719_01890</name>
</gene>
<dbReference type="PANTHER" id="PTHR43090">
    <property type="entry name" value="1-(5-PHOSPHORIBOSYL)-5-[(5-PHOSPHORIBOSYLAMINO)METHYLIDENEAMINO] IMIDAZOLE-4-CARBOXAMIDE ISOMERASE"/>
    <property type="match status" value="1"/>
</dbReference>
<dbReference type="InterPro" id="IPR013785">
    <property type="entry name" value="Aldolase_TIM"/>
</dbReference>
<dbReference type="OrthoDB" id="9807749at2"/>
<evidence type="ECO:0000256" key="10">
    <source>
        <dbReference type="RuleBase" id="RU003657"/>
    </source>
</evidence>
<feature type="active site" description="Proton donor" evidence="9">
    <location>
        <position position="138"/>
    </location>
</feature>
<evidence type="ECO:0000256" key="8">
    <source>
        <dbReference type="ARBA" id="ARBA00023235"/>
    </source>
</evidence>
<dbReference type="EMBL" id="CP017298">
    <property type="protein sequence ID" value="AOS46774.1"/>
    <property type="molecule type" value="Genomic_DNA"/>
</dbReference>
<dbReference type="GO" id="GO:0000105">
    <property type="term" value="P:L-histidine biosynthetic process"/>
    <property type="evidence" value="ECO:0007669"/>
    <property type="project" value="UniProtKB-UniRule"/>
</dbReference>
<dbReference type="InterPro" id="IPR006062">
    <property type="entry name" value="His_biosynth"/>
</dbReference>
<organism evidence="11 12">
    <name type="scientific">Pauljensenia hongkongensis</name>
    <dbReference type="NCBI Taxonomy" id="178339"/>
    <lineage>
        <taxon>Bacteria</taxon>
        <taxon>Bacillati</taxon>
        <taxon>Actinomycetota</taxon>
        <taxon>Actinomycetes</taxon>
        <taxon>Actinomycetales</taxon>
        <taxon>Actinomycetaceae</taxon>
        <taxon>Pauljensenia</taxon>
    </lineage>
</organism>
<dbReference type="GO" id="GO:0003949">
    <property type="term" value="F:1-(5-phosphoribosyl)-5-[(5-phosphoribosylamino)methylideneamino]imidazole-4-carboxamide isomerase activity"/>
    <property type="evidence" value="ECO:0007669"/>
    <property type="project" value="UniProtKB-UniRule"/>
</dbReference>
<accession>A0A1D8B0Y9</accession>
<dbReference type="EC" id="5.3.1.16" evidence="9"/>
<dbReference type="Pfam" id="PF00977">
    <property type="entry name" value="His_biosynth"/>
    <property type="match status" value="1"/>
</dbReference>
<proteinExistence type="inferred from homology"/>
<keyword evidence="6 9" id="KW-0028">Amino-acid biosynthesis</keyword>
<dbReference type="SUPFAM" id="SSF51366">
    <property type="entry name" value="Ribulose-phoshate binding barrel"/>
    <property type="match status" value="1"/>
</dbReference>
<comment type="catalytic activity">
    <reaction evidence="1 9">
        <text>1-(5-phospho-beta-D-ribosyl)-5-[(5-phospho-beta-D-ribosylamino)methylideneamino]imidazole-4-carboxamide = 5-[(5-phospho-1-deoxy-D-ribulos-1-ylimino)methylamino]-1-(5-phospho-beta-D-ribosyl)imidazole-4-carboxamide</text>
        <dbReference type="Rhea" id="RHEA:15469"/>
        <dbReference type="ChEBI" id="CHEBI:58435"/>
        <dbReference type="ChEBI" id="CHEBI:58525"/>
        <dbReference type="EC" id="5.3.1.16"/>
    </reaction>
</comment>
<feature type="active site" description="Proton acceptor" evidence="9">
    <location>
        <position position="19"/>
    </location>
</feature>
<evidence type="ECO:0000256" key="3">
    <source>
        <dbReference type="ARBA" id="ARBA00005133"/>
    </source>
</evidence>
<keyword evidence="7 9" id="KW-0368">Histidine biosynthesis</keyword>